<dbReference type="STRING" id="310782.SAMN05216499_12048"/>
<keyword evidence="4" id="KW-1185">Reference proteome</keyword>
<keyword evidence="2" id="KW-0812">Transmembrane</keyword>
<feature type="transmembrane region" description="Helical" evidence="2">
    <location>
        <begin position="445"/>
        <end position="466"/>
    </location>
</feature>
<feature type="transmembrane region" description="Helical" evidence="2">
    <location>
        <begin position="565"/>
        <end position="586"/>
    </location>
</feature>
<feature type="region of interest" description="Disordered" evidence="1">
    <location>
        <begin position="700"/>
        <end position="721"/>
    </location>
</feature>
<evidence type="ECO:0000313" key="3">
    <source>
        <dbReference type="EMBL" id="SHN08908.1"/>
    </source>
</evidence>
<keyword evidence="2" id="KW-1133">Transmembrane helix</keyword>
<name>A0A1M7NXX9_9ACTN</name>
<feature type="transmembrane region" description="Helical" evidence="2">
    <location>
        <begin position="921"/>
        <end position="940"/>
    </location>
</feature>
<protein>
    <submittedName>
        <fullName evidence="3">Putative ABC transport system permease protein</fullName>
    </submittedName>
</protein>
<evidence type="ECO:0000256" key="2">
    <source>
        <dbReference type="SAM" id="Phobius"/>
    </source>
</evidence>
<feature type="transmembrane region" description="Helical" evidence="2">
    <location>
        <begin position="408"/>
        <end position="430"/>
    </location>
</feature>
<feature type="transmembrane region" description="Helical" evidence="2">
    <location>
        <begin position="825"/>
        <end position="849"/>
    </location>
</feature>
<organism evidence="3 4">
    <name type="scientific">Actinacidiphila paucisporea</name>
    <dbReference type="NCBI Taxonomy" id="310782"/>
    <lineage>
        <taxon>Bacteria</taxon>
        <taxon>Bacillati</taxon>
        <taxon>Actinomycetota</taxon>
        <taxon>Actinomycetes</taxon>
        <taxon>Kitasatosporales</taxon>
        <taxon>Streptomycetaceae</taxon>
        <taxon>Actinacidiphila</taxon>
    </lineage>
</organism>
<dbReference type="AlphaFoldDB" id="A0A1M7NXX9"/>
<evidence type="ECO:0000313" key="4">
    <source>
        <dbReference type="Proteomes" id="UP000184111"/>
    </source>
</evidence>
<dbReference type="EMBL" id="FRBI01000020">
    <property type="protein sequence ID" value="SHN08908.1"/>
    <property type="molecule type" value="Genomic_DNA"/>
</dbReference>
<dbReference type="Proteomes" id="UP000184111">
    <property type="component" value="Unassembled WGS sequence"/>
</dbReference>
<feature type="transmembrane region" description="Helical" evidence="2">
    <location>
        <begin position="37"/>
        <end position="61"/>
    </location>
</feature>
<keyword evidence="2" id="KW-0472">Membrane</keyword>
<reference evidence="3 4" key="1">
    <citation type="submission" date="2016-11" db="EMBL/GenBank/DDBJ databases">
        <authorList>
            <person name="Jaros S."/>
            <person name="Januszkiewicz K."/>
            <person name="Wedrychowicz H."/>
        </authorList>
    </citation>
    <scope>NUCLEOTIDE SEQUENCE [LARGE SCALE GENOMIC DNA]</scope>
    <source>
        <strain evidence="3 4">CGMCC 4.2025</strain>
    </source>
</reference>
<evidence type="ECO:0000256" key="1">
    <source>
        <dbReference type="SAM" id="MobiDB-lite"/>
    </source>
</evidence>
<feature type="transmembrane region" description="Helical" evidence="2">
    <location>
        <begin position="870"/>
        <end position="894"/>
    </location>
</feature>
<accession>A0A1M7NXX9</accession>
<feature type="transmembrane region" description="Helical" evidence="2">
    <location>
        <begin position="362"/>
        <end position="387"/>
    </location>
</feature>
<feature type="transmembrane region" description="Helical" evidence="2">
    <location>
        <begin position="487"/>
        <end position="507"/>
    </location>
</feature>
<feature type="transmembrane region" description="Helical" evidence="2">
    <location>
        <begin position="513"/>
        <end position="536"/>
    </location>
</feature>
<gene>
    <name evidence="3" type="ORF">SAMN05216499_12048</name>
</gene>
<proteinExistence type="predicted"/>
<sequence>MSRAADDARKGRTATRSAGTGAAMTLRLIRSETRGDLPLLACLAVLVVVLAGLCAWAPALAGRQEDRALRQRIAAAQAQAPVVSVSTVPEVFTSDPPAVHMATLLGDGRALAGRLGASAARDLTFARGGYDYNQAVLAAPLVPDPGVNHTELALSHVPDTAAHLRYVSGRAPADRTPPGTLPQVGLSQATAQALGVGVGSRLDLEFAKLATAQLADPRAALVVSGVFRATSGADDFWSGHTTLTQPSRYPAQKGAGTVLATRGLVGTDAADLLAAAGVPGPLVTWQLRADLRQAALDRARALVGPLSRFGADLNAALCRGSDPYTDDVACQVGGQPTGSLLVTDTLTPLLDTFTAQDHQARALAAFAVDSLAAVALATTAVAVRLLLRRREAHLRLQRARGASPARLVLLRSAVAWPVVLLAALLGWAAGRQLAPTGTSGSPRPVAAAVAAATVALTLSLMTWLAVREPPRPGRLRRSRRRLAGGRRLVVELTVLLMAAAGVVALRFQGPDGILGAVPVLVALAAVLVLLRIYPLVLRLLLARTRRSRGAVGVVGMARATQDAPATGLALFVLVLTLGTAVFGGLVQRTVGGGVAAGAAWSTGADASATVAGITAPAPGALTGGAGIRTALQHLHTLDLVGQDDGTEVPAVAVITVETGELARLAPTSPLAATLRATLAGPGAAGPGGSVQLPSLVSPDLRADERTGGFTTTAASHGGDRQAGLVLKPVGTLTTAEMRDPLLGPVSARIPAGTPLLITTAAAERLIPQQSAGSTVLLLRGDGSTGDAALRSAAARALGPPARIRTRSEELATLRDDGLTRGLRTVYATSSALAALAGLLAVAMELILTFDERSRTTALLRTLGLGGRQAGAVHFLQLLPLAVASAVGGTLLGLLEPRLLARTLDLRQFTGGPAQPTLRTDYTLTLALVGGVALVVFAAAVTETALARRRRLGAVLRLM</sequence>